<accession>A0A542ZQK7</accession>
<dbReference type="AlphaFoldDB" id="A0A542ZQK7"/>
<comment type="caution">
    <text evidence="7">The sequence shown here is derived from an EMBL/GenBank/DDBJ whole genome shotgun (WGS) entry which is preliminary data.</text>
</comment>
<keyword evidence="5" id="KW-0472">Membrane</keyword>
<evidence type="ECO:0000313" key="7">
    <source>
        <dbReference type="EMBL" id="TQL62566.1"/>
    </source>
</evidence>
<dbReference type="Proteomes" id="UP000316196">
    <property type="component" value="Unassembled WGS sequence"/>
</dbReference>
<evidence type="ECO:0000256" key="3">
    <source>
        <dbReference type="ARBA" id="ARBA00022519"/>
    </source>
</evidence>
<keyword evidence="8" id="KW-1185">Reference proteome</keyword>
<evidence type="ECO:0000313" key="8">
    <source>
        <dbReference type="Proteomes" id="UP000316196"/>
    </source>
</evidence>
<dbReference type="PANTHER" id="PTHR30606:SF10">
    <property type="entry name" value="PHOSPHATIDYLINOSITOL MANNOSIDE ACYLTRANSFERASE"/>
    <property type="match status" value="1"/>
</dbReference>
<dbReference type="PANTHER" id="PTHR30606">
    <property type="entry name" value="LIPID A BIOSYNTHESIS LAUROYL ACYLTRANSFERASE"/>
    <property type="match status" value="1"/>
</dbReference>
<dbReference type="NCBIfam" id="NF005919">
    <property type="entry name" value="PRK07920.1"/>
    <property type="match status" value="1"/>
</dbReference>
<comment type="subcellular location">
    <subcellularLocation>
        <location evidence="1">Cell inner membrane</location>
    </subcellularLocation>
</comment>
<keyword evidence="3" id="KW-0997">Cell inner membrane</keyword>
<dbReference type="EMBL" id="VFOR01000001">
    <property type="protein sequence ID" value="TQL62566.1"/>
    <property type="molecule type" value="Genomic_DNA"/>
</dbReference>
<organism evidence="7 8">
    <name type="scientific">Propioniferax innocua</name>
    <dbReference type="NCBI Taxonomy" id="1753"/>
    <lineage>
        <taxon>Bacteria</taxon>
        <taxon>Bacillati</taxon>
        <taxon>Actinomycetota</taxon>
        <taxon>Actinomycetes</taxon>
        <taxon>Propionibacteriales</taxon>
        <taxon>Propionibacteriaceae</taxon>
        <taxon>Propioniferax</taxon>
    </lineage>
</organism>
<evidence type="ECO:0000256" key="2">
    <source>
        <dbReference type="ARBA" id="ARBA00022475"/>
    </source>
</evidence>
<evidence type="ECO:0000256" key="5">
    <source>
        <dbReference type="ARBA" id="ARBA00023136"/>
    </source>
</evidence>
<keyword evidence="4 7" id="KW-0808">Transferase</keyword>
<sequence>MSSQEEFRDAVNRALFRLGGSVLPRLSPGSVRGWSGLLGTVASAIGTEHIDQGHRNVAKVIGRMPSELERAASVRSWARMFMETLAVPGWDARTLRALVDAEPEGLARLRAAQAGIGAVVALPHMANWDLAGAWACASGLPVTTVAEHLGEREFAAYVKLRGRLGMEVFAHDDPGAVAGMIAAVRSGRVVCLMADRDMTGAGLRVDFGGHPARLPAGPALVARRSGAALIPMVPHYTSTGMALMFGQSLHPGPGRAGLQEATQQVADFFVSQIRRHPSDWQVMQPFFEND</sequence>
<name>A0A542ZQK7_9ACTN</name>
<keyword evidence="6" id="KW-0012">Acyltransferase</keyword>
<keyword evidence="2" id="KW-1003">Cell membrane</keyword>
<evidence type="ECO:0000256" key="6">
    <source>
        <dbReference type="ARBA" id="ARBA00023315"/>
    </source>
</evidence>
<gene>
    <name evidence="7" type="ORF">FB460_0346</name>
</gene>
<evidence type="ECO:0000256" key="4">
    <source>
        <dbReference type="ARBA" id="ARBA00022679"/>
    </source>
</evidence>
<dbReference type="CDD" id="cd07984">
    <property type="entry name" value="LPLAT_LABLAT-like"/>
    <property type="match status" value="1"/>
</dbReference>
<dbReference type="RefSeq" id="WP_170209904.1">
    <property type="nucleotide sequence ID" value="NZ_BAAAMD010000001.1"/>
</dbReference>
<evidence type="ECO:0000256" key="1">
    <source>
        <dbReference type="ARBA" id="ARBA00004533"/>
    </source>
</evidence>
<proteinExistence type="predicted"/>
<dbReference type="InterPro" id="IPR004960">
    <property type="entry name" value="LipA_acyltrans"/>
</dbReference>
<protein>
    <submittedName>
        <fullName evidence="7">KDO2-lipid IV(A) lauroyltransferase</fullName>
    </submittedName>
</protein>
<reference evidence="7 8" key="1">
    <citation type="submission" date="2019-06" db="EMBL/GenBank/DDBJ databases">
        <title>Sequencing the genomes of 1000 actinobacteria strains.</title>
        <authorList>
            <person name="Klenk H.-P."/>
        </authorList>
    </citation>
    <scope>NUCLEOTIDE SEQUENCE [LARGE SCALE GENOMIC DNA]</scope>
    <source>
        <strain evidence="7 8">DSM 8251</strain>
    </source>
</reference>
<dbReference type="Pfam" id="PF03279">
    <property type="entry name" value="Lip_A_acyltrans"/>
    <property type="match status" value="1"/>
</dbReference>
<dbReference type="GO" id="GO:0005886">
    <property type="term" value="C:plasma membrane"/>
    <property type="evidence" value="ECO:0007669"/>
    <property type="project" value="UniProtKB-SubCell"/>
</dbReference>
<dbReference type="GO" id="GO:0009247">
    <property type="term" value="P:glycolipid biosynthetic process"/>
    <property type="evidence" value="ECO:0007669"/>
    <property type="project" value="UniProtKB-ARBA"/>
</dbReference>
<dbReference type="GO" id="GO:0016746">
    <property type="term" value="F:acyltransferase activity"/>
    <property type="evidence" value="ECO:0007669"/>
    <property type="project" value="UniProtKB-KW"/>
</dbReference>